<evidence type="ECO:0000313" key="4">
    <source>
        <dbReference type="Proteomes" id="UP000266292"/>
    </source>
</evidence>
<evidence type="ECO:0000259" key="2">
    <source>
        <dbReference type="Pfam" id="PF13590"/>
    </source>
</evidence>
<dbReference type="OrthoDB" id="5432251at2"/>
<dbReference type="PROSITE" id="PS51257">
    <property type="entry name" value="PROKAR_LIPOPROTEIN"/>
    <property type="match status" value="1"/>
</dbReference>
<dbReference type="STRING" id="709015.GCA_000472485_03717"/>
<dbReference type="AlphaFoldDB" id="A0A1X9YWS3"/>
<evidence type="ECO:0000256" key="1">
    <source>
        <dbReference type="SAM" id="SignalP"/>
    </source>
</evidence>
<keyword evidence="1" id="KW-0732">Signal</keyword>
<reference evidence="4" key="1">
    <citation type="submission" date="2017-05" db="EMBL/GenBank/DDBJ databases">
        <authorList>
            <person name="Ray J."/>
            <person name="Price M."/>
            <person name="Deutschbauer A."/>
        </authorList>
    </citation>
    <scope>NUCLEOTIDE SEQUENCE [LARGE SCALE GENOMIC DNA]</scope>
    <source>
        <strain evidence="4">DSM 19842</strain>
    </source>
</reference>
<feature type="domain" description="DUF4136" evidence="2">
    <location>
        <begin position="39"/>
        <end position="206"/>
    </location>
</feature>
<proteinExistence type="predicted"/>
<dbReference type="KEGG" id="pact:CA264_18405"/>
<name>A0A1X9YWS3_9BACT</name>
<protein>
    <recommendedName>
        <fullName evidence="2">DUF4136 domain-containing protein</fullName>
    </recommendedName>
</protein>
<dbReference type="Gene3D" id="3.30.160.670">
    <property type="match status" value="1"/>
</dbReference>
<dbReference type="EMBL" id="CP021235">
    <property type="protein sequence ID" value="ARS37241.1"/>
    <property type="molecule type" value="Genomic_DNA"/>
</dbReference>
<feature type="chain" id="PRO_5011965323" description="DUF4136 domain-containing protein" evidence="1">
    <location>
        <begin position="40"/>
        <end position="210"/>
    </location>
</feature>
<organism evidence="3 4">
    <name type="scientific">Pontibacter actiniarum</name>
    <dbReference type="NCBI Taxonomy" id="323450"/>
    <lineage>
        <taxon>Bacteria</taxon>
        <taxon>Pseudomonadati</taxon>
        <taxon>Bacteroidota</taxon>
        <taxon>Cytophagia</taxon>
        <taxon>Cytophagales</taxon>
        <taxon>Hymenobacteraceae</taxon>
        <taxon>Pontibacter</taxon>
    </lineage>
</organism>
<dbReference type="Proteomes" id="UP000266292">
    <property type="component" value="Chromosome"/>
</dbReference>
<dbReference type="InterPro" id="IPR025411">
    <property type="entry name" value="DUF4136"/>
</dbReference>
<sequence>MKIFTTRREKTMKRTTASIHLLLGLCFLLLAGCAPSVQVATDYDRSANFGQFQTFSFFQDRPSEPRDAAVNFDTSLDLYLRNAIRQSLGNQGLRFDTTNPDLKVAYDVTVNTETEVNTNYAYAPGFGYGYSYWYGYRYNYGFNRFPTTYRTVNQYKEGTVVVDLINPDTNELVWRGVGEAAVDMSGGIEQEKINTIVSNILQKYPPNRQQ</sequence>
<accession>A0A1X9YWS3</accession>
<evidence type="ECO:0000313" key="3">
    <source>
        <dbReference type="EMBL" id="ARS37241.1"/>
    </source>
</evidence>
<feature type="signal peptide" evidence="1">
    <location>
        <begin position="1"/>
        <end position="39"/>
    </location>
</feature>
<dbReference type="Pfam" id="PF13590">
    <property type="entry name" value="DUF4136"/>
    <property type="match status" value="1"/>
</dbReference>
<keyword evidence="4" id="KW-1185">Reference proteome</keyword>
<gene>
    <name evidence="3" type="ORF">CA264_18405</name>
</gene>